<dbReference type="PANTHER" id="PTHR31297:SF42">
    <property type="entry name" value="GLYCOSIDE HYDROLASE FAMILY 5 DOMAIN-CONTAINING PROTEIN"/>
    <property type="match status" value="1"/>
</dbReference>
<dbReference type="SUPFAM" id="SSF50370">
    <property type="entry name" value="Ricin B-like lectins"/>
    <property type="match status" value="1"/>
</dbReference>
<dbReference type="Gene3D" id="3.20.20.80">
    <property type="entry name" value="Glycosidases"/>
    <property type="match status" value="1"/>
</dbReference>
<dbReference type="EMBL" id="SDIL01000006">
    <property type="protein sequence ID" value="RXK41746.1"/>
    <property type="molecule type" value="Genomic_DNA"/>
</dbReference>
<dbReference type="GO" id="GO:0005576">
    <property type="term" value="C:extracellular region"/>
    <property type="evidence" value="ECO:0007669"/>
    <property type="project" value="TreeGrafter"/>
</dbReference>
<feature type="compositionally biased region" description="Low complexity" evidence="4">
    <location>
        <begin position="230"/>
        <end position="255"/>
    </location>
</feature>
<evidence type="ECO:0000256" key="4">
    <source>
        <dbReference type="SAM" id="MobiDB-lite"/>
    </source>
</evidence>
<feature type="chain" id="PRO_5020483462" description="Ricin B lectin domain-containing protein" evidence="5">
    <location>
        <begin position="24"/>
        <end position="680"/>
    </location>
</feature>
<dbReference type="Pfam" id="PF00150">
    <property type="entry name" value="Cellulase"/>
    <property type="match status" value="1"/>
</dbReference>
<evidence type="ECO:0000256" key="3">
    <source>
        <dbReference type="ARBA" id="ARBA00023295"/>
    </source>
</evidence>
<comment type="similarity">
    <text evidence="1">Belongs to the glycosyl hydrolase 5 (cellulase A) family.</text>
</comment>
<dbReference type="GO" id="GO:0009251">
    <property type="term" value="P:glucan catabolic process"/>
    <property type="evidence" value="ECO:0007669"/>
    <property type="project" value="TreeGrafter"/>
</dbReference>
<feature type="compositionally biased region" description="Low complexity" evidence="4">
    <location>
        <begin position="166"/>
        <end position="182"/>
    </location>
</feature>
<feature type="region of interest" description="Disordered" evidence="4">
    <location>
        <begin position="162"/>
        <end position="182"/>
    </location>
</feature>
<dbReference type="OMA" id="WRDDAFT"/>
<dbReference type="Proteomes" id="UP000289152">
    <property type="component" value="Unassembled WGS sequence"/>
</dbReference>
<dbReference type="VEuPathDB" id="FungiDB:TREMEDRAFT_73633"/>
<feature type="region of interest" description="Disordered" evidence="4">
    <location>
        <begin position="269"/>
        <end position="295"/>
    </location>
</feature>
<comment type="caution">
    <text evidence="7">The sequence shown here is derived from an EMBL/GenBank/DDBJ whole genome shotgun (WGS) entry which is preliminary data.</text>
</comment>
<evidence type="ECO:0000259" key="6">
    <source>
        <dbReference type="SMART" id="SM00458"/>
    </source>
</evidence>
<dbReference type="InterPro" id="IPR000772">
    <property type="entry name" value="Ricin_B_lectin"/>
</dbReference>
<evidence type="ECO:0000313" key="8">
    <source>
        <dbReference type="Proteomes" id="UP000289152"/>
    </source>
</evidence>
<protein>
    <recommendedName>
        <fullName evidence="6">Ricin B lectin domain-containing protein</fullName>
    </recommendedName>
</protein>
<dbReference type="PANTHER" id="PTHR31297">
    <property type="entry name" value="GLUCAN ENDO-1,6-BETA-GLUCOSIDASE B"/>
    <property type="match status" value="1"/>
</dbReference>
<feature type="compositionally biased region" description="Basic residues" evidence="4">
    <location>
        <begin position="664"/>
        <end position="680"/>
    </location>
</feature>
<dbReference type="OrthoDB" id="1887033at2759"/>
<keyword evidence="5" id="KW-0732">Signal</keyword>
<dbReference type="Gene3D" id="2.80.10.50">
    <property type="match status" value="2"/>
</dbReference>
<keyword evidence="3" id="KW-0326">Glycosidase</keyword>
<feature type="region of interest" description="Disordered" evidence="4">
    <location>
        <begin position="652"/>
        <end position="680"/>
    </location>
</feature>
<evidence type="ECO:0000256" key="2">
    <source>
        <dbReference type="ARBA" id="ARBA00022801"/>
    </source>
</evidence>
<organism evidence="7 8">
    <name type="scientific">Tremella mesenterica</name>
    <name type="common">Jelly fungus</name>
    <dbReference type="NCBI Taxonomy" id="5217"/>
    <lineage>
        <taxon>Eukaryota</taxon>
        <taxon>Fungi</taxon>
        <taxon>Dikarya</taxon>
        <taxon>Basidiomycota</taxon>
        <taxon>Agaricomycotina</taxon>
        <taxon>Tremellomycetes</taxon>
        <taxon>Tremellales</taxon>
        <taxon>Tremellaceae</taxon>
        <taxon>Tremella</taxon>
    </lineage>
</organism>
<feature type="compositionally biased region" description="Low complexity" evidence="4">
    <location>
        <begin position="203"/>
        <end position="220"/>
    </location>
</feature>
<proteinExistence type="inferred from homology"/>
<dbReference type="Pfam" id="PF00652">
    <property type="entry name" value="Ricin_B_lectin"/>
    <property type="match status" value="1"/>
</dbReference>
<reference evidence="7 8" key="1">
    <citation type="submission" date="2016-06" db="EMBL/GenBank/DDBJ databases">
        <title>Evolution of pathogenesis and genome organization in the Tremellales.</title>
        <authorList>
            <person name="Cuomo C."/>
            <person name="Litvintseva A."/>
            <person name="Heitman J."/>
            <person name="Chen Y."/>
            <person name="Sun S."/>
            <person name="Springer D."/>
            <person name="Dromer F."/>
            <person name="Young S."/>
            <person name="Zeng Q."/>
            <person name="Chapman S."/>
            <person name="Gujja S."/>
            <person name="Saif S."/>
            <person name="Birren B."/>
        </authorList>
    </citation>
    <scope>NUCLEOTIDE SEQUENCE [LARGE SCALE GENOMIC DNA]</scope>
    <source>
        <strain evidence="7 8">ATCC 28783</strain>
    </source>
</reference>
<accession>A0A4Q1BUS0</accession>
<dbReference type="AlphaFoldDB" id="A0A4Q1BUS0"/>
<feature type="domain" description="Ricin B lectin" evidence="6">
    <location>
        <begin position="26"/>
        <end position="153"/>
    </location>
</feature>
<dbReference type="SMART" id="SM00458">
    <property type="entry name" value="RICIN"/>
    <property type="match status" value="1"/>
</dbReference>
<keyword evidence="8" id="KW-1185">Reference proteome</keyword>
<dbReference type="SUPFAM" id="SSF51445">
    <property type="entry name" value="(Trans)glycosidases"/>
    <property type="match status" value="1"/>
</dbReference>
<dbReference type="InterPro" id="IPR035992">
    <property type="entry name" value="Ricin_B-like_lectins"/>
</dbReference>
<feature type="compositionally biased region" description="Low complexity" evidence="4">
    <location>
        <begin position="269"/>
        <end position="288"/>
    </location>
</feature>
<evidence type="ECO:0000256" key="1">
    <source>
        <dbReference type="ARBA" id="ARBA00005641"/>
    </source>
</evidence>
<dbReference type="CDD" id="cd00161">
    <property type="entry name" value="beta-trefoil_Ricin-like"/>
    <property type="match status" value="1"/>
</dbReference>
<feature type="region of interest" description="Disordered" evidence="4">
    <location>
        <begin position="203"/>
        <end position="255"/>
    </location>
</feature>
<gene>
    <name evidence="7" type="ORF">M231_00981</name>
</gene>
<keyword evidence="2" id="KW-0378">Hydrolase</keyword>
<dbReference type="InterPro" id="IPR050386">
    <property type="entry name" value="Glycosyl_hydrolase_5"/>
</dbReference>
<evidence type="ECO:0000256" key="5">
    <source>
        <dbReference type="SAM" id="SignalP"/>
    </source>
</evidence>
<dbReference type="GO" id="GO:0009986">
    <property type="term" value="C:cell surface"/>
    <property type="evidence" value="ECO:0007669"/>
    <property type="project" value="TreeGrafter"/>
</dbReference>
<name>A0A4Q1BUS0_TREME</name>
<evidence type="ECO:0000313" key="7">
    <source>
        <dbReference type="EMBL" id="RXK41746.1"/>
    </source>
</evidence>
<feature type="signal peptide" evidence="5">
    <location>
        <begin position="1"/>
        <end position="23"/>
    </location>
</feature>
<dbReference type="InterPro" id="IPR017853">
    <property type="entry name" value="GH"/>
</dbReference>
<dbReference type="GO" id="GO:0008422">
    <property type="term" value="F:beta-glucosidase activity"/>
    <property type="evidence" value="ECO:0007669"/>
    <property type="project" value="TreeGrafter"/>
</dbReference>
<sequence>MSIFATLAALSLSLSFSVLPVIAQNVTSYAISPAPFTDLCVAPSSSSEGAQLVLTNCNDDLVAWTYSAGSLVNTATNMCLDLTDGGAWSGNKLQVWGCYSWNPNQQWDLSGENIKWDGQNLCMDLTDGDGSDGTVLQVWQCYDGNSNQEWVFTEIEEVGDDDECVTASPSGPTATASTASSSTASPSFIADAVNATDLLATPTASATADSASDTTSVIGGELWGNGGGNNHTSSSSASDSWNTGGSSDSWGSSTSASWASATASATFTSSSASSSSTSSSSGSVSNSGILQTSGTKIVDPSGNEVVLRGVNIGGWLVLEDWMCGINDNSGSGDRFAQDTLENRFGVDATAALIETWQDNYMVESDFDNIAAMGFNVMRMPFSYRTVQWANGSWRDDAFTKMDWAIAQGKKRGIYCIPTFHIWDSQKDDYSLISEDSDGGQSSRDAAGEIWKKVAAHWMGETAIAAYDAINEPTGSAGDKLQQDLYNAIRSVDANRIIIMESISTDPSTYGWTQVVYSMHEYLMMTDDVGANQAAWSGAQGDIDTWNGYQIPTYIGEFMAHEDTLPYMLDQLNNNRVSWSFWSYKSVNMGGWSVYIFPANPVDVSNDDYNSIMNAWSNFGTPTQNSDIYQTYVNAAGGNANLKKREERFVKVSQRAGAESARRSWGSHRRAGRFSSHGRSK</sequence>
<dbReference type="PROSITE" id="PS50231">
    <property type="entry name" value="RICIN_B_LECTIN"/>
    <property type="match status" value="1"/>
</dbReference>
<dbReference type="InParanoid" id="A0A4Q1BUS0"/>
<dbReference type="InterPro" id="IPR001547">
    <property type="entry name" value="Glyco_hydro_5"/>
</dbReference>